<keyword evidence="1" id="KW-0479">Metal-binding</keyword>
<reference evidence="6" key="1">
    <citation type="submission" date="2021-02" db="EMBL/GenBank/DDBJ databases">
        <authorList>
            <person name="Dougan E. K."/>
            <person name="Rhodes N."/>
            <person name="Thang M."/>
            <person name="Chan C."/>
        </authorList>
    </citation>
    <scope>NUCLEOTIDE SEQUENCE</scope>
</reference>
<keyword evidence="2" id="KW-0863">Zinc-finger</keyword>
<dbReference type="GO" id="GO:0002181">
    <property type="term" value="P:cytoplasmic translation"/>
    <property type="evidence" value="ECO:0007669"/>
    <property type="project" value="TreeGrafter"/>
</dbReference>
<dbReference type="Gene3D" id="6.20.400.10">
    <property type="match status" value="1"/>
</dbReference>
<comment type="caution">
    <text evidence="6">The sequence shown here is derived from an EMBL/GenBank/DDBJ whole genome shotgun (WGS) entry which is preliminary data.</text>
</comment>
<dbReference type="Proteomes" id="UP000604046">
    <property type="component" value="Unassembled WGS sequence"/>
</dbReference>
<feature type="compositionally biased region" description="Acidic residues" evidence="4">
    <location>
        <begin position="282"/>
        <end position="298"/>
    </location>
</feature>
<organism evidence="6 7">
    <name type="scientific">Symbiodinium natans</name>
    <dbReference type="NCBI Taxonomy" id="878477"/>
    <lineage>
        <taxon>Eukaryota</taxon>
        <taxon>Sar</taxon>
        <taxon>Alveolata</taxon>
        <taxon>Dinophyceae</taxon>
        <taxon>Suessiales</taxon>
        <taxon>Symbiodiniaceae</taxon>
        <taxon>Symbiodinium</taxon>
    </lineage>
</organism>
<feature type="compositionally biased region" description="Acidic residues" evidence="4">
    <location>
        <begin position="345"/>
        <end position="374"/>
    </location>
</feature>
<protein>
    <recommendedName>
        <fullName evidence="5">ZC3H15/TMA46 family C-terminal domain-containing protein</fullName>
    </recommendedName>
</protein>
<keyword evidence="3" id="KW-0862">Zinc</keyword>
<dbReference type="PANTHER" id="PTHR12681">
    <property type="entry name" value="ZINC FINGER-CONTAINING PROTEIN P48ZNF"/>
    <property type="match status" value="1"/>
</dbReference>
<evidence type="ECO:0000256" key="4">
    <source>
        <dbReference type="SAM" id="MobiDB-lite"/>
    </source>
</evidence>
<dbReference type="GO" id="GO:0003729">
    <property type="term" value="F:mRNA binding"/>
    <property type="evidence" value="ECO:0007669"/>
    <property type="project" value="TreeGrafter"/>
</dbReference>
<feature type="compositionally biased region" description="Acidic residues" evidence="4">
    <location>
        <begin position="309"/>
        <end position="320"/>
    </location>
</feature>
<feature type="region of interest" description="Disordered" evidence="4">
    <location>
        <begin position="41"/>
        <end position="67"/>
    </location>
</feature>
<evidence type="ECO:0000256" key="1">
    <source>
        <dbReference type="ARBA" id="ARBA00022723"/>
    </source>
</evidence>
<evidence type="ECO:0000256" key="2">
    <source>
        <dbReference type="ARBA" id="ARBA00022771"/>
    </source>
</evidence>
<evidence type="ECO:0000313" key="6">
    <source>
        <dbReference type="EMBL" id="CAE7205808.1"/>
    </source>
</evidence>
<sequence length="374" mass="41205">MPPKAVDKAKQKEREKIAIDKTFGLKNKNKSKVVQKYIKSIANNASGAPKGGKEQAERDAKDAKQKEMQKAALMNSLFNLSTDKKGRAFDPVAKKKAKAAEEEAIAAGKKLSDEIKKEIIEGVANTIRLTNPKGIRMSEMGGHAIIQALKNKHQDTFKTIQLLLFIKAHDKVFWVDDPENGNPIIRCLEDVEAEVAPDERPLEEIIEERRAALPPGGTPVTPETFKAWKEKREAERLAKVEAERQENAKKGGAKGLVGMSGRDLFTYDASLFKDEEGAVSADEYDEREEDPEYDDDDDGKTHGVAQDLQDGDGEDDEAEPDTGARGSSEDVQEVAGAINEKLFLEEEDLPDLDDLDEADEADEADEEAVEEGKG</sequence>
<dbReference type="GO" id="GO:0005829">
    <property type="term" value="C:cytosol"/>
    <property type="evidence" value="ECO:0007669"/>
    <property type="project" value="TreeGrafter"/>
</dbReference>
<evidence type="ECO:0000256" key="3">
    <source>
        <dbReference type="ARBA" id="ARBA00022833"/>
    </source>
</evidence>
<feature type="compositionally biased region" description="Basic and acidic residues" evidence="4">
    <location>
        <begin position="51"/>
        <end position="67"/>
    </location>
</feature>
<feature type="region of interest" description="Disordered" evidence="4">
    <location>
        <begin position="273"/>
        <end position="374"/>
    </location>
</feature>
<dbReference type="OrthoDB" id="278280at2759"/>
<name>A0A812JG11_9DINO</name>
<dbReference type="AlphaFoldDB" id="A0A812JG11"/>
<feature type="domain" description="ZC3H15/TMA46 family C-terminal" evidence="5">
    <location>
        <begin position="202"/>
        <end position="286"/>
    </location>
</feature>
<dbReference type="Pfam" id="PF16543">
    <property type="entry name" value="DFRP_C"/>
    <property type="match status" value="1"/>
</dbReference>
<dbReference type="InterPro" id="IPR032378">
    <property type="entry name" value="ZC3H15/TMA46_C"/>
</dbReference>
<accession>A0A812JG11</accession>
<evidence type="ECO:0000313" key="7">
    <source>
        <dbReference type="Proteomes" id="UP000604046"/>
    </source>
</evidence>
<dbReference type="GO" id="GO:0008270">
    <property type="term" value="F:zinc ion binding"/>
    <property type="evidence" value="ECO:0007669"/>
    <property type="project" value="UniProtKB-KW"/>
</dbReference>
<proteinExistence type="predicted"/>
<dbReference type="PANTHER" id="PTHR12681:SF0">
    <property type="entry name" value="ZINC FINGER CCCH DOMAIN-CONTAINING PROTEIN 15"/>
    <property type="match status" value="1"/>
</dbReference>
<evidence type="ECO:0000259" key="5">
    <source>
        <dbReference type="Pfam" id="PF16543"/>
    </source>
</evidence>
<dbReference type="EMBL" id="CAJNDS010000435">
    <property type="protein sequence ID" value="CAE7205808.1"/>
    <property type="molecule type" value="Genomic_DNA"/>
</dbReference>
<keyword evidence="7" id="KW-1185">Reference proteome</keyword>
<gene>
    <name evidence="6" type="ORF">SNAT2548_LOCUS6512</name>
</gene>